<evidence type="ECO:0000313" key="2">
    <source>
        <dbReference type="Proteomes" id="UP000188268"/>
    </source>
</evidence>
<keyword evidence="2" id="KW-1185">Reference proteome</keyword>
<comment type="caution">
    <text evidence="1">The sequence shown here is derived from an EMBL/GenBank/DDBJ whole genome shotgun (WGS) entry which is preliminary data.</text>
</comment>
<dbReference type="Proteomes" id="UP000188268">
    <property type="component" value="Unassembled WGS sequence"/>
</dbReference>
<protein>
    <submittedName>
        <fullName evidence="1">Uncharacterized protein</fullName>
    </submittedName>
</protein>
<dbReference type="EMBL" id="AWWV01013590">
    <property type="protein sequence ID" value="OMO61041.1"/>
    <property type="molecule type" value="Genomic_DNA"/>
</dbReference>
<gene>
    <name evidence="1" type="ORF">CCACVL1_23766</name>
</gene>
<sequence length="21" mass="2207">MGIVQGGLTHVDYAKGMKTTV</sequence>
<evidence type="ECO:0000313" key="1">
    <source>
        <dbReference type="EMBL" id="OMO61041.1"/>
    </source>
</evidence>
<reference evidence="1 2" key="1">
    <citation type="submission" date="2013-09" db="EMBL/GenBank/DDBJ databases">
        <title>Corchorus capsularis genome sequencing.</title>
        <authorList>
            <person name="Alam M."/>
            <person name="Haque M.S."/>
            <person name="Islam M.S."/>
            <person name="Emdad E.M."/>
            <person name="Islam M.M."/>
            <person name="Ahmed B."/>
            <person name="Halim A."/>
            <person name="Hossen Q.M.M."/>
            <person name="Hossain M.Z."/>
            <person name="Ahmed R."/>
            <person name="Khan M.M."/>
            <person name="Islam R."/>
            <person name="Rashid M.M."/>
            <person name="Khan S.A."/>
            <person name="Rahman M.S."/>
            <person name="Alam M."/>
        </authorList>
    </citation>
    <scope>NUCLEOTIDE SEQUENCE [LARGE SCALE GENOMIC DNA]</scope>
    <source>
        <strain evidence="2">cv. CVL-1</strain>
        <tissue evidence="1">Whole seedling</tissue>
    </source>
</reference>
<dbReference type="AlphaFoldDB" id="A0A1R3GSK5"/>
<name>A0A1R3GSK5_COCAP</name>
<proteinExistence type="predicted"/>
<organism evidence="1 2">
    <name type="scientific">Corchorus capsularis</name>
    <name type="common">Jute</name>
    <dbReference type="NCBI Taxonomy" id="210143"/>
    <lineage>
        <taxon>Eukaryota</taxon>
        <taxon>Viridiplantae</taxon>
        <taxon>Streptophyta</taxon>
        <taxon>Embryophyta</taxon>
        <taxon>Tracheophyta</taxon>
        <taxon>Spermatophyta</taxon>
        <taxon>Magnoliopsida</taxon>
        <taxon>eudicotyledons</taxon>
        <taxon>Gunneridae</taxon>
        <taxon>Pentapetalae</taxon>
        <taxon>rosids</taxon>
        <taxon>malvids</taxon>
        <taxon>Malvales</taxon>
        <taxon>Malvaceae</taxon>
        <taxon>Grewioideae</taxon>
        <taxon>Apeibeae</taxon>
        <taxon>Corchorus</taxon>
    </lineage>
</organism>
<dbReference type="Gramene" id="OMO61041">
    <property type="protein sequence ID" value="OMO61041"/>
    <property type="gene ID" value="CCACVL1_23766"/>
</dbReference>
<accession>A0A1R3GSK5</accession>
<feature type="non-terminal residue" evidence="1">
    <location>
        <position position="21"/>
    </location>
</feature>